<sequence length="185" mass="19607">MRFYTVALLTGATAAAAGNTANLLLPGFQGHDLQAGIMGKDGDATTYLITCPTSVAASACGIPGNGMTAISAPSSAQLINTNGANTASLSCNVAGSTYASCYAEEGTVTVQQTLAASNINWMAVTVTGDCYTSTPHTNSHSHAYFDPYSHPLFDFDFDFNRYSVFDFHSRLHPQEVAYQVFFSCR</sequence>
<protein>
    <recommendedName>
        <fullName evidence="4">Ig-like domain-containing protein</fullName>
    </recommendedName>
</protein>
<dbReference type="EMBL" id="JAQIZZ010000003">
    <property type="protein sequence ID" value="KAJ5547094.1"/>
    <property type="molecule type" value="Genomic_DNA"/>
</dbReference>
<gene>
    <name evidence="2" type="ORF">N7494_004679</name>
</gene>
<proteinExistence type="predicted"/>
<keyword evidence="1" id="KW-0732">Signal</keyword>
<evidence type="ECO:0000256" key="1">
    <source>
        <dbReference type="SAM" id="SignalP"/>
    </source>
</evidence>
<organism evidence="2 3">
    <name type="scientific">Penicillium frequentans</name>
    <dbReference type="NCBI Taxonomy" id="3151616"/>
    <lineage>
        <taxon>Eukaryota</taxon>
        <taxon>Fungi</taxon>
        <taxon>Dikarya</taxon>
        <taxon>Ascomycota</taxon>
        <taxon>Pezizomycotina</taxon>
        <taxon>Eurotiomycetes</taxon>
        <taxon>Eurotiomycetidae</taxon>
        <taxon>Eurotiales</taxon>
        <taxon>Aspergillaceae</taxon>
        <taxon>Penicillium</taxon>
    </lineage>
</organism>
<evidence type="ECO:0000313" key="3">
    <source>
        <dbReference type="Proteomes" id="UP001220324"/>
    </source>
</evidence>
<accession>A0AAD6GIX3</accession>
<feature type="signal peptide" evidence="1">
    <location>
        <begin position="1"/>
        <end position="17"/>
    </location>
</feature>
<name>A0AAD6GIX3_9EURO</name>
<feature type="chain" id="PRO_5042057967" description="Ig-like domain-containing protein" evidence="1">
    <location>
        <begin position="18"/>
        <end position="185"/>
    </location>
</feature>
<dbReference type="Proteomes" id="UP001220324">
    <property type="component" value="Unassembled WGS sequence"/>
</dbReference>
<keyword evidence="3" id="KW-1185">Reference proteome</keyword>
<comment type="caution">
    <text evidence="2">The sequence shown here is derived from an EMBL/GenBank/DDBJ whole genome shotgun (WGS) entry which is preliminary data.</text>
</comment>
<dbReference type="PANTHER" id="PTHR40640:SF1">
    <property type="entry name" value="ANCHORED GLYCOPROTEIN, PUTATIVE (AFU_ORTHOLOGUE AFUA_8G04860)-RELATED"/>
    <property type="match status" value="1"/>
</dbReference>
<evidence type="ECO:0000313" key="2">
    <source>
        <dbReference type="EMBL" id="KAJ5547094.1"/>
    </source>
</evidence>
<evidence type="ECO:0008006" key="4">
    <source>
        <dbReference type="Google" id="ProtNLM"/>
    </source>
</evidence>
<dbReference type="AlphaFoldDB" id="A0AAD6GIX3"/>
<dbReference type="PANTHER" id="PTHR40640">
    <property type="entry name" value="ANCHORED GLYCOPROTEIN, PUTATIVE (AFU_ORTHOLOGUE AFUA_8G04860)-RELATED"/>
    <property type="match status" value="1"/>
</dbReference>
<reference evidence="2 3" key="1">
    <citation type="journal article" date="2023" name="IMA Fungus">
        <title>Comparative genomic study of the Penicillium genus elucidates a diverse pangenome and 15 lateral gene transfer events.</title>
        <authorList>
            <person name="Petersen C."/>
            <person name="Sorensen T."/>
            <person name="Nielsen M.R."/>
            <person name="Sondergaard T.E."/>
            <person name="Sorensen J.L."/>
            <person name="Fitzpatrick D.A."/>
            <person name="Frisvad J.C."/>
            <person name="Nielsen K.L."/>
        </authorList>
    </citation>
    <scope>NUCLEOTIDE SEQUENCE [LARGE SCALE GENOMIC DNA]</scope>
    <source>
        <strain evidence="2 3">IBT 35679</strain>
    </source>
</reference>